<evidence type="ECO:0000259" key="4">
    <source>
        <dbReference type="PROSITE" id="PS01031"/>
    </source>
</evidence>
<evidence type="ECO:0000256" key="2">
    <source>
        <dbReference type="PROSITE-ProRule" id="PRU00285"/>
    </source>
</evidence>
<dbReference type="InterPro" id="IPR002068">
    <property type="entry name" value="A-crystallin/Hsp20_dom"/>
</dbReference>
<comment type="similarity">
    <text evidence="2 3">Belongs to the small heat shock protein (HSP20) family.</text>
</comment>
<dbReference type="Proteomes" id="UP001153678">
    <property type="component" value="Unassembled WGS sequence"/>
</dbReference>
<protein>
    <submittedName>
        <fullName evidence="5">14398_t:CDS:1</fullName>
    </submittedName>
</protein>
<dbReference type="PROSITE" id="PS01031">
    <property type="entry name" value="SHSP"/>
    <property type="match status" value="1"/>
</dbReference>
<evidence type="ECO:0000313" key="5">
    <source>
        <dbReference type="EMBL" id="CAI2179252.1"/>
    </source>
</evidence>
<dbReference type="PANTHER" id="PTHR11527">
    <property type="entry name" value="HEAT-SHOCK PROTEIN 20 FAMILY MEMBER"/>
    <property type="match status" value="1"/>
</dbReference>
<comment type="caution">
    <text evidence="5">The sequence shown here is derived from an EMBL/GenBank/DDBJ whole genome shotgun (WGS) entry which is preliminary data.</text>
</comment>
<name>A0A9W4SQQ2_9GLOM</name>
<dbReference type="SUPFAM" id="SSF49764">
    <property type="entry name" value="HSP20-like chaperones"/>
    <property type="match status" value="1"/>
</dbReference>
<accession>A0A9W4SQQ2</accession>
<dbReference type="AlphaFoldDB" id="A0A9W4SQQ2"/>
<evidence type="ECO:0000313" key="6">
    <source>
        <dbReference type="Proteomes" id="UP001153678"/>
    </source>
</evidence>
<dbReference type="Gene3D" id="2.60.40.790">
    <property type="match status" value="1"/>
</dbReference>
<sequence length="593" mass="67603">MVQDLTLTIKGGNSLIIETSQKTGKPRTLIFEAEPEAGKLGYGGVGEIDIGNYEEFGKPTNIGMRFTIKDRSGEVDGADFARLVELSEQVNKEVSNNVHLHNFAQTITSVYSMGHVMVPDNSRKNDAIFLNSRKILLKRFYERATKLIQKAQTPEDKEKFKKWINDKVNGVSASDILEEAPPLKIISGDINDYSHRKVEVIGLIEEFDNSQKICPQCGKQFPTLSISHNGKSYCSEVCKQAANNGNNEYTCQKCQGKFTDTPTIKDSKKYCSTCAKTIPDKDKDDLSQTKINAISAINRALNENPLAEEINSFKDQVLSNINKKRTQKRTREEIKEEVKELKNKTGPELYEGVKKLEKRSKTKEDIKEIIETKMTECGVKEDELGSEEKSILAKIKNKEHSDKEQFKTDKIRLIEFIYNKEIDKKIKVLEAEVEAANTIEKKKIAKDKILEILKEDNIYVEKNKAKFDSLMVKLNSSSGLNNDNSEEFQPRSEFHEDKDNYFIETELPGVKKEDIKIDLEENILRIHGERKEKKDKENTKQHYSEVFYGSFTREFILPTSTEKEAIKAHYENGILSITVPKSAKSKARTIKIE</sequence>
<dbReference type="Pfam" id="PF00011">
    <property type="entry name" value="HSP20"/>
    <property type="match status" value="1"/>
</dbReference>
<dbReference type="InterPro" id="IPR031107">
    <property type="entry name" value="Small_HSP"/>
</dbReference>
<dbReference type="InterPro" id="IPR008978">
    <property type="entry name" value="HSP20-like_chaperone"/>
</dbReference>
<proteinExistence type="inferred from homology"/>
<keyword evidence="6" id="KW-1185">Reference proteome</keyword>
<gene>
    <name evidence="5" type="ORF">FWILDA_LOCUS8995</name>
</gene>
<dbReference type="CDD" id="cd06464">
    <property type="entry name" value="ACD_sHsps-like"/>
    <property type="match status" value="1"/>
</dbReference>
<evidence type="ECO:0000256" key="1">
    <source>
        <dbReference type="ARBA" id="ARBA00023016"/>
    </source>
</evidence>
<dbReference type="OrthoDB" id="1431247at2759"/>
<evidence type="ECO:0000256" key="3">
    <source>
        <dbReference type="RuleBase" id="RU003616"/>
    </source>
</evidence>
<keyword evidence="1" id="KW-0346">Stress response</keyword>
<feature type="domain" description="SHSP" evidence="4">
    <location>
        <begin position="483"/>
        <end position="593"/>
    </location>
</feature>
<reference evidence="5" key="1">
    <citation type="submission" date="2022-08" db="EMBL/GenBank/DDBJ databases">
        <authorList>
            <person name="Kallberg Y."/>
            <person name="Tangrot J."/>
            <person name="Rosling A."/>
        </authorList>
    </citation>
    <scope>NUCLEOTIDE SEQUENCE</scope>
    <source>
        <strain evidence="5">Wild A</strain>
    </source>
</reference>
<organism evidence="5 6">
    <name type="scientific">Funneliformis geosporum</name>
    <dbReference type="NCBI Taxonomy" id="1117311"/>
    <lineage>
        <taxon>Eukaryota</taxon>
        <taxon>Fungi</taxon>
        <taxon>Fungi incertae sedis</taxon>
        <taxon>Mucoromycota</taxon>
        <taxon>Glomeromycotina</taxon>
        <taxon>Glomeromycetes</taxon>
        <taxon>Glomerales</taxon>
        <taxon>Glomeraceae</taxon>
        <taxon>Funneliformis</taxon>
    </lineage>
</organism>
<dbReference type="EMBL" id="CAMKVN010002033">
    <property type="protein sequence ID" value="CAI2179252.1"/>
    <property type="molecule type" value="Genomic_DNA"/>
</dbReference>